<gene>
    <name evidence="1" type="primary">DET1089</name>
    <name evidence="1" type="ORF">O9U_11405</name>
</gene>
<evidence type="ECO:0000313" key="1">
    <source>
        <dbReference type="EMBL" id="CDG03755.1"/>
    </source>
</evidence>
<comment type="caution">
    <text evidence="1">The sequence shown here is derived from an EMBL/GenBank/DDBJ whole genome shotgun (WGS) entry which is preliminary data.</text>
</comment>
<evidence type="ECO:0000313" key="2">
    <source>
        <dbReference type="Proteomes" id="UP000015361"/>
    </source>
</evidence>
<dbReference type="Proteomes" id="UP000015361">
    <property type="component" value="Unassembled WGS sequence"/>
</dbReference>
<protein>
    <submittedName>
        <fullName evidence="1">Virulence-related protein</fullName>
    </submittedName>
</protein>
<reference evidence="1 2" key="1">
    <citation type="journal article" date="2013" name="Appl. Environ. Microbiol.">
        <title>The Carbohydrate Metabolism Signature of Lactococcus lactis Strain A12 Reveals Its Sourdough Ecosystem Origin.</title>
        <authorList>
            <person name="Passerini D."/>
            <person name="Coddeville M."/>
            <person name="Le Bourgeois P."/>
            <person name="Loubiere P."/>
            <person name="Ritzenthaler P."/>
            <person name="Fontagne-Faucher C."/>
            <person name="Daveran-Mingot M.L."/>
            <person name="Cocaign-Bousquet M."/>
        </authorList>
    </citation>
    <scope>NUCLEOTIDE SEQUENCE [LARGE SCALE GENOMIC DNA]</scope>
    <source>
        <strain evidence="1 2">A12</strain>
    </source>
</reference>
<dbReference type="InterPro" id="IPR032488">
    <property type="entry name" value="DUF5049"/>
</dbReference>
<dbReference type="RefSeq" id="WP_021721975.1">
    <property type="nucleotide sequence ID" value="NZ_CBLU010000005.1"/>
</dbReference>
<dbReference type="EMBL" id="CBLU010000005">
    <property type="protein sequence ID" value="CDG03755.1"/>
    <property type="molecule type" value="Genomic_DNA"/>
</dbReference>
<name>S6ER05_LACLL</name>
<accession>S6ER05</accession>
<dbReference type="AlphaFoldDB" id="S6ER05"/>
<proteinExistence type="predicted"/>
<dbReference type="Pfam" id="PF16468">
    <property type="entry name" value="DUF5049"/>
    <property type="match status" value="1"/>
</dbReference>
<sequence length="61" mass="7282">MNEKIRQQILKVRATGEVNMFDSYGVQQIANREHYYELVIFIEENRNAYGHFIMTGKWEGD</sequence>
<organism evidence="1 2">
    <name type="scientific">Lactococcus lactis subsp. lactis A12</name>
    <dbReference type="NCBI Taxonomy" id="1137134"/>
    <lineage>
        <taxon>Bacteria</taxon>
        <taxon>Bacillati</taxon>
        <taxon>Bacillota</taxon>
        <taxon>Bacilli</taxon>
        <taxon>Lactobacillales</taxon>
        <taxon>Streptococcaceae</taxon>
        <taxon>Lactococcus</taxon>
    </lineage>
</organism>